<evidence type="ECO:0000313" key="1">
    <source>
        <dbReference type="EMBL" id="GAX79018.1"/>
    </source>
</evidence>
<gene>
    <name evidence="1" type="ORF">CEUSTIGMA_g6458.t1</name>
</gene>
<evidence type="ECO:0000313" key="2">
    <source>
        <dbReference type="Proteomes" id="UP000232323"/>
    </source>
</evidence>
<sequence>MSYLESFSKSIDQSLSTSDVVTKVIIPGTKEHHCRYVDILDSQCVGPPDFFISHRWGANFQTLLKSVKQHFEEEDSALGKDICVWIDIFAINQHPGREQVDDLAHLQNVIRQAQSTLLILDDTGQVLCLGITDCVPCFVLTFKLYAMASQI</sequence>
<dbReference type="AlphaFoldDB" id="A0A250X7G0"/>
<protein>
    <submittedName>
        <fullName evidence="1">Uncharacterized protein</fullName>
    </submittedName>
</protein>
<keyword evidence="2" id="KW-1185">Reference proteome</keyword>
<dbReference type="Proteomes" id="UP000232323">
    <property type="component" value="Unassembled WGS sequence"/>
</dbReference>
<name>A0A250X7G0_9CHLO</name>
<accession>A0A250X7G0</accession>
<proteinExistence type="predicted"/>
<organism evidence="1 2">
    <name type="scientific">Chlamydomonas eustigma</name>
    <dbReference type="NCBI Taxonomy" id="1157962"/>
    <lineage>
        <taxon>Eukaryota</taxon>
        <taxon>Viridiplantae</taxon>
        <taxon>Chlorophyta</taxon>
        <taxon>core chlorophytes</taxon>
        <taxon>Chlorophyceae</taxon>
        <taxon>CS clade</taxon>
        <taxon>Chlamydomonadales</taxon>
        <taxon>Chlamydomonadaceae</taxon>
        <taxon>Chlamydomonas</taxon>
    </lineage>
</organism>
<comment type="caution">
    <text evidence="1">The sequence shown here is derived from an EMBL/GenBank/DDBJ whole genome shotgun (WGS) entry which is preliminary data.</text>
</comment>
<dbReference type="OrthoDB" id="541653at2759"/>
<dbReference type="EMBL" id="BEGY01000038">
    <property type="protein sequence ID" value="GAX79018.1"/>
    <property type="molecule type" value="Genomic_DNA"/>
</dbReference>
<reference evidence="1 2" key="1">
    <citation type="submission" date="2017-08" db="EMBL/GenBank/DDBJ databases">
        <title>Acidophilic green algal genome provides insights into adaptation to an acidic environment.</title>
        <authorList>
            <person name="Hirooka S."/>
            <person name="Hirose Y."/>
            <person name="Kanesaki Y."/>
            <person name="Higuchi S."/>
            <person name="Fujiwara T."/>
            <person name="Onuma R."/>
            <person name="Era A."/>
            <person name="Ohbayashi R."/>
            <person name="Uzuka A."/>
            <person name="Nozaki H."/>
            <person name="Yoshikawa H."/>
            <person name="Miyagishima S.Y."/>
        </authorList>
    </citation>
    <scope>NUCLEOTIDE SEQUENCE [LARGE SCALE GENOMIC DNA]</scope>
    <source>
        <strain evidence="1 2">NIES-2499</strain>
    </source>
</reference>